<dbReference type="PANTHER" id="PTHR34861:SF11">
    <property type="entry name" value="CYCLASE"/>
    <property type="match status" value="1"/>
</dbReference>
<name>A0A1L9VVK5_ASPGL</name>
<gene>
    <name evidence="1" type="ORF">ASPGLDRAFT_43019</name>
</gene>
<proteinExistence type="predicted"/>
<dbReference type="GeneID" id="34461986"/>
<dbReference type="AlphaFoldDB" id="A0A1L9VVK5"/>
<keyword evidence="2" id="KW-1185">Reference proteome</keyword>
<dbReference type="SUPFAM" id="SSF102198">
    <property type="entry name" value="Putative cyclase"/>
    <property type="match status" value="1"/>
</dbReference>
<dbReference type="GO" id="GO:0004061">
    <property type="term" value="F:arylformamidase activity"/>
    <property type="evidence" value="ECO:0007669"/>
    <property type="project" value="InterPro"/>
</dbReference>
<dbReference type="RefSeq" id="XP_022404627.1">
    <property type="nucleotide sequence ID" value="XM_022545725.1"/>
</dbReference>
<dbReference type="Proteomes" id="UP000184300">
    <property type="component" value="Unassembled WGS sequence"/>
</dbReference>
<dbReference type="GO" id="GO:0019441">
    <property type="term" value="P:L-tryptophan catabolic process to kynurenine"/>
    <property type="evidence" value="ECO:0007669"/>
    <property type="project" value="InterPro"/>
</dbReference>
<dbReference type="EMBL" id="KV878890">
    <property type="protein sequence ID" value="OJJ87944.1"/>
    <property type="molecule type" value="Genomic_DNA"/>
</dbReference>
<sequence>MERVMIPRRGVGVTYEGLMECLAEQERLSGHSIELQKGDILLIRSGYTKRYLESSDKDQRGMAHRYPPVACGINQDIRILWFLWDKQVAVFYHKVLLAGWGCSIEELLWLEDLARECAKQKRWSFFIVSVPLHVPGGVASPANMTAIL</sequence>
<evidence type="ECO:0000313" key="1">
    <source>
        <dbReference type="EMBL" id="OJJ87944.1"/>
    </source>
</evidence>
<dbReference type="VEuPathDB" id="FungiDB:ASPGLDRAFT_43019"/>
<dbReference type="InterPro" id="IPR037175">
    <property type="entry name" value="KFase_sf"/>
</dbReference>
<protein>
    <submittedName>
        <fullName evidence="1">Uncharacterized protein</fullName>
    </submittedName>
</protein>
<organism evidence="1 2">
    <name type="scientific">Aspergillus glaucus CBS 516.65</name>
    <dbReference type="NCBI Taxonomy" id="1160497"/>
    <lineage>
        <taxon>Eukaryota</taxon>
        <taxon>Fungi</taxon>
        <taxon>Dikarya</taxon>
        <taxon>Ascomycota</taxon>
        <taxon>Pezizomycotina</taxon>
        <taxon>Eurotiomycetes</taxon>
        <taxon>Eurotiomycetidae</taxon>
        <taxon>Eurotiales</taxon>
        <taxon>Aspergillaceae</taxon>
        <taxon>Aspergillus</taxon>
        <taxon>Aspergillus subgen. Aspergillus</taxon>
    </lineage>
</organism>
<accession>A0A1L9VVK5</accession>
<evidence type="ECO:0000313" key="2">
    <source>
        <dbReference type="Proteomes" id="UP000184300"/>
    </source>
</evidence>
<dbReference type="Gene3D" id="3.50.30.50">
    <property type="entry name" value="Putative cyclase"/>
    <property type="match status" value="1"/>
</dbReference>
<reference evidence="2" key="1">
    <citation type="journal article" date="2017" name="Genome Biol.">
        <title>Comparative genomics reveals high biological diversity and specific adaptations in the industrially and medically important fungal genus Aspergillus.</title>
        <authorList>
            <person name="de Vries R.P."/>
            <person name="Riley R."/>
            <person name="Wiebenga A."/>
            <person name="Aguilar-Osorio G."/>
            <person name="Amillis S."/>
            <person name="Uchima C.A."/>
            <person name="Anderluh G."/>
            <person name="Asadollahi M."/>
            <person name="Askin M."/>
            <person name="Barry K."/>
            <person name="Battaglia E."/>
            <person name="Bayram O."/>
            <person name="Benocci T."/>
            <person name="Braus-Stromeyer S.A."/>
            <person name="Caldana C."/>
            <person name="Canovas D."/>
            <person name="Cerqueira G.C."/>
            <person name="Chen F."/>
            <person name="Chen W."/>
            <person name="Choi C."/>
            <person name="Clum A."/>
            <person name="Dos Santos R.A."/>
            <person name="Damasio A.R."/>
            <person name="Diallinas G."/>
            <person name="Emri T."/>
            <person name="Fekete E."/>
            <person name="Flipphi M."/>
            <person name="Freyberg S."/>
            <person name="Gallo A."/>
            <person name="Gournas C."/>
            <person name="Habgood R."/>
            <person name="Hainaut M."/>
            <person name="Harispe M.L."/>
            <person name="Henrissat B."/>
            <person name="Hilden K.S."/>
            <person name="Hope R."/>
            <person name="Hossain A."/>
            <person name="Karabika E."/>
            <person name="Karaffa L."/>
            <person name="Karanyi Z."/>
            <person name="Krasevec N."/>
            <person name="Kuo A."/>
            <person name="Kusch H."/>
            <person name="LaButti K."/>
            <person name="Lagendijk E.L."/>
            <person name="Lapidus A."/>
            <person name="Levasseur A."/>
            <person name="Lindquist E."/>
            <person name="Lipzen A."/>
            <person name="Logrieco A.F."/>
            <person name="MacCabe A."/>
            <person name="Maekelae M.R."/>
            <person name="Malavazi I."/>
            <person name="Melin P."/>
            <person name="Meyer V."/>
            <person name="Mielnichuk N."/>
            <person name="Miskei M."/>
            <person name="Molnar A.P."/>
            <person name="Mule G."/>
            <person name="Ngan C.Y."/>
            <person name="Orejas M."/>
            <person name="Orosz E."/>
            <person name="Ouedraogo J.P."/>
            <person name="Overkamp K.M."/>
            <person name="Park H.-S."/>
            <person name="Perrone G."/>
            <person name="Piumi F."/>
            <person name="Punt P.J."/>
            <person name="Ram A.F."/>
            <person name="Ramon A."/>
            <person name="Rauscher S."/>
            <person name="Record E."/>
            <person name="Riano-Pachon D.M."/>
            <person name="Robert V."/>
            <person name="Roehrig J."/>
            <person name="Ruller R."/>
            <person name="Salamov A."/>
            <person name="Salih N.S."/>
            <person name="Samson R.A."/>
            <person name="Sandor E."/>
            <person name="Sanguinetti M."/>
            <person name="Schuetze T."/>
            <person name="Sepcic K."/>
            <person name="Shelest E."/>
            <person name="Sherlock G."/>
            <person name="Sophianopoulou V."/>
            <person name="Squina F.M."/>
            <person name="Sun H."/>
            <person name="Susca A."/>
            <person name="Todd R.B."/>
            <person name="Tsang A."/>
            <person name="Unkles S.E."/>
            <person name="van de Wiele N."/>
            <person name="van Rossen-Uffink D."/>
            <person name="Oliveira J.V."/>
            <person name="Vesth T.C."/>
            <person name="Visser J."/>
            <person name="Yu J.-H."/>
            <person name="Zhou M."/>
            <person name="Andersen M.R."/>
            <person name="Archer D.B."/>
            <person name="Baker S.E."/>
            <person name="Benoit I."/>
            <person name="Brakhage A.A."/>
            <person name="Braus G.H."/>
            <person name="Fischer R."/>
            <person name="Frisvad J.C."/>
            <person name="Goldman G.H."/>
            <person name="Houbraken J."/>
            <person name="Oakley B."/>
            <person name="Pocsi I."/>
            <person name="Scazzocchio C."/>
            <person name="Seiboth B."/>
            <person name="vanKuyk P.A."/>
            <person name="Wortman J."/>
            <person name="Dyer P.S."/>
            <person name="Grigoriev I.V."/>
        </authorList>
    </citation>
    <scope>NUCLEOTIDE SEQUENCE [LARGE SCALE GENOMIC DNA]</scope>
    <source>
        <strain evidence="2">CBS 516.65</strain>
    </source>
</reference>
<dbReference type="PANTHER" id="PTHR34861">
    <property type="match status" value="1"/>
</dbReference>
<dbReference type="OrthoDB" id="5396at2759"/>